<accession>A0A7M1RVH0</accession>
<dbReference type="EMBL" id="MT774379">
    <property type="protein sequence ID" value="QOR58403.1"/>
    <property type="molecule type" value="Genomic_DNA"/>
</dbReference>
<evidence type="ECO:0000313" key="2">
    <source>
        <dbReference type="Proteomes" id="UP000594051"/>
    </source>
</evidence>
<organism evidence="1 2">
    <name type="scientific">uncultured phage cr118_1</name>
    <dbReference type="NCBI Taxonomy" id="2772063"/>
    <lineage>
        <taxon>Viruses</taxon>
        <taxon>Duplodnaviria</taxon>
        <taxon>Heunggongvirae</taxon>
        <taxon>Uroviricota</taxon>
        <taxon>Caudoviricetes</taxon>
        <taxon>Crassvirales</taxon>
        <taxon>Suoliviridae</taxon>
        <taxon>Uncouvirinae</taxon>
        <taxon>Besingivirus</taxon>
        <taxon>Besingivirus coli</taxon>
    </lineage>
</organism>
<dbReference type="KEGG" id="vg:65128874"/>
<sequence>MNHKVPRAKIRYTSKNEFPEENVIFVIGILSKESEHFKNGPFGINCRIVRFIKGIGEEERKKMIDGLIDDYYIINPHADKNHKVLPYVCRSQVYKLEDENGNNGKNKKNYMWLSPMGIVYNGQEIDKWFYLSHG</sequence>
<proteinExistence type="predicted"/>
<dbReference type="GeneID" id="65128874"/>
<dbReference type="RefSeq" id="YP_010110561.1">
    <property type="nucleotide sequence ID" value="NC_055872.1"/>
</dbReference>
<keyword evidence="2" id="KW-1185">Reference proteome</keyword>
<name>A0A7M1RVH0_9CAUD</name>
<reference evidence="1 2" key="1">
    <citation type="submission" date="2020-07" db="EMBL/GenBank/DDBJ databases">
        <title>Taxonomic proposal: Crassvirales, a new order of highly abundant and diverse bacterial viruses.</title>
        <authorList>
            <person name="Shkoporov A.N."/>
            <person name="Stockdale S.R."/>
            <person name="Guerin E."/>
            <person name="Ross R.P."/>
            <person name="Hill C."/>
        </authorList>
    </citation>
    <scope>NUCLEOTIDE SEQUENCE [LARGE SCALE GENOMIC DNA]</scope>
</reference>
<evidence type="ECO:0000313" key="1">
    <source>
        <dbReference type="EMBL" id="QOR58403.1"/>
    </source>
</evidence>
<protein>
    <submittedName>
        <fullName evidence="1">Uncharacterized protein</fullName>
    </submittedName>
</protein>
<dbReference type="Proteomes" id="UP000594051">
    <property type="component" value="Segment"/>
</dbReference>